<dbReference type="InterPro" id="IPR007627">
    <property type="entry name" value="RNA_pol_sigma70_r2"/>
</dbReference>
<comment type="similarity">
    <text evidence="1">Belongs to the sigma-70 factor family. ECF subfamily.</text>
</comment>
<dbReference type="CDD" id="cd06171">
    <property type="entry name" value="Sigma70_r4"/>
    <property type="match status" value="1"/>
</dbReference>
<keyword evidence="8" id="KW-1185">Reference proteome</keyword>
<dbReference type="InterPro" id="IPR014284">
    <property type="entry name" value="RNA_pol_sigma-70_dom"/>
</dbReference>
<name>A0A2P8FLJ9_9BACT</name>
<organism evidence="7 8">
    <name type="scientific">Dyadobacter jiangsuensis</name>
    <dbReference type="NCBI Taxonomy" id="1591085"/>
    <lineage>
        <taxon>Bacteria</taxon>
        <taxon>Pseudomonadati</taxon>
        <taxon>Bacteroidota</taxon>
        <taxon>Cytophagia</taxon>
        <taxon>Cytophagales</taxon>
        <taxon>Spirosomataceae</taxon>
        <taxon>Dyadobacter</taxon>
    </lineage>
</organism>
<evidence type="ECO:0000256" key="3">
    <source>
        <dbReference type="ARBA" id="ARBA00023082"/>
    </source>
</evidence>
<feature type="domain" description="RNA polymerase sigma factor 70 region 4 type 2" evidence="6">
    <location>
        <begin position="132"/>
        <end position="167"/>
    </location>
</feature>
<keyword evidence="4" id="KW-0804">Transcription</keyword>
<dbReference type="SUPFAM" id="SSF88946">
    <property type="entry name" value="Sigma2 domain of RNA polymerase sigma factors"/>
    <property type="match status" value="1"/>
</dbReference>
<reference evidence="7 8" key="1">
    <citation type="submission" date="2018-03" db="EMBL/GenBank/DDBJ databases">
        <title>Genomic Encyclopedia of Archaeal and Bacterial Type Strains, Phase II (KMG-II): from individual species to whole genera.</title>
        <authorList>
            <person name="Goeker M."/>
        </authorList>
    </citation>
    <scope>NUCLEOTIDE SEQUENCE [LARGE SCALE GENOMIC DNA]</scope>
    <source>
        <strain evidence="7 8">DSM 29057</strain>
    </source>
</reference>
<dbReference type="InterPro" id="IPR036388">
    <property type="entry name" value="WH-like_DNA-bd_sf"/>
</dbReference>
<evidence type="ECO:0000256" key="4">
    <source>
        <dbReference type="ARBA" id="ARBA00023163"/>
    </source>
</evidence>
<dbReference type="EMBL" id="PYAS01000020">
    <property type="protein sequence ID" value="PSL22525.1"/>
    <property type="molecule type" value="Genomic_DNA"/>
</dbReference>
<dbReference type="InterPro" id="IPR013249">
    <property type="entry name" value="RNA_pol_sigma70_r4_t2"/>
</dbReference>
<dbReference type="InterPro" id="IPR039425">
    <property type="entry name" value="RNA_pol_sigma-70-like"/>
</dbReference>
<dbReference type="InterPro" id="IPR013325">
    <property type="entry name" value="RNA_pol_sigma_r2"/>
</dbReference>
<gene>
    <name evidence="7" type="ORF">CLV60_12069</name>
</gene>
<dbReference type="NCBIfam" id="TIGR02937">
    <property type="entry name" value="sigma70-ECF"/>
    <property type="match status" value="1"/>
</dbReference>
<dbReference type="Gene3D" id="1.10.10.10">
    <property type="entry name" value="Winged helix-like DNA-binding domain superfamily/Winged helix DNA-binding domain"/>
    <property type="match status" value="1"/>
</dbReference>
<keyword evidence="2" id="KW-0805">Transcription regulation</keyword>
<feature type="domain" description="RNA polymerase sigma-70 region 2" evidence="5">
    <location>
        <begin position="27"/>
        <end position="82"/>
    </location>
</feature>
<evidence type="ECO:0000259" key="6">
    <source>
        <dbReference type="Pfam" id="PF08281"/>
    </source>
</evidence>
<dbReference type="OrthoDB" id="679904at2"/>
<dbReference type="GO" id="GO:0016987">
    <property type="term" value="F:sigma factor activity"/>
    <property type="evidence" value="ECO:0007669"/>
    <property type="project" value="UniProtKB-KW"/>
</dbReference>
<dbReference type="PANTHER" id="PTHR43133">
    <property type="entry name" value="RNA POLYMERASE ECF-TYPE SIGMA FACTO"/>
    <property type="match status" value="1"/>
</dbReference>
<evidence type="ECO:0000256" key="2">
    <source>
        <dbReference type="ARBA" id="ARBA00023015"/>
    </source>
</evidence>
<dbReference type="GO" id="GO:0003677">
    <property type="term" value="F:DNA binding"/>
    <property type="evidence" value="ECO:0007669"/>
    <property type="project" value="InterPro"/>
</dbReference>
<dbReference type="RefSeq" id="WP_106599180.1">
    <property type="nucleotide sequence ID" value="NZ_PYAS01000020.1"/>
</dbReference>
<proteinExistence type="inferred from homology"/>
<dbReference type="Gene3D" id="1.10.1740.10">
    <property type="match status" value="1"/>
</dbReference>
<dbReference type="Pfam" id="PF04542">
    <property type="entry name" value="Sigma70_r2"/>
    <property type="match status" value="1"/>
</dbReference>
<dbReference type="AlphaFoldDB" id="A0A2P8FLJ9"/>
<dbReference type="InterPro" id="IPR013324">
    <property type="entry name" value="RNA_pol_sigma_r3/r4-like"/>
</dbReference>
<dbReference type="SUPFAM" id="SSF88659">
    <property type="entry name" value="Sigma3 and sigma4 domains of RNA polymerase sigma factors"/>
    <property type="match status" value="1"/>
</dbReference>
<accession>A0A2P8FLJ9</accession>
<evidence type="ECO:0000313" key="8">
    <source>
        <dbReference type="Proteomes" id="UP000241964"/>
    </source>
</evidence>
<dbReference type="Proteomes" id="UP000241964">
    <property type="component" value="Unassembled WGS sequence"/>
</dbReference>
<keyword evidence="3" id="KW-0731">Sigma factor</keyword>
<dbReference type="Pfam" id="PF08281">
    <property type="entry name" value="Sigma70_r4_2"/>
    <property type="match status" value="1"/>
</dbReference>
<dbReference type="GO" id="GO:0006352">
    <property type="term" value="P:DNA-templated transcription initiation"/>
    <property type="evidence" value="ECO:0007669"/>
    <property type="project" value="InterPro"/>
</dbReference>
<protein>
    <submittedName>
        <fullName evidence="7">RNA polymerase sigma-70 factor (ECF subfamily)</fullName>
    </submittedName>
</protein>
<evidence type="ECO:0000259" key="5">
    <source>
        <dbReference type="Pfam" id="PF04542"/>
    </source>
</evidence>
<comment type="caution">
    <text evidence="7">The sequence shown here is derived from an EMBL/GenBank/DDBJ whole genome shotgun (WGS) entry which is preliminary data.</text>
</comment>
<sequence length="191" mass="22436">MYIDENAADDNLMAMLMDGSEAAFDLIYERYWKKLYNEAYKRLNDSSDSEEIVQDVFVDLWNKRGNRQIGNLRGYLLGAVRYQVFAVYHKRKNLPAFEEPLDYMAFSSDDADSGYMRDELLSSIHLWLETQPEKRREIFRLRYLEGLSTMEIAEQLDISRKTVQNQLNTSQQSLRESIGRLLAIAIFLLRP</sequence>
<evidence type="ECO:0000256" key="1">
    <source>
        <dbReference type="ARBA" id="ARBA00010641"/>
    </source>
</evidence>
<dbReference type="PANTHER" id="PTHR43133:SF46">
    <property type="entry name" value="RNA POLYMERASE SIGMA-70 FACTOR ECF SUBFAMILY"/>
    <property type="match status" value="1"/>
</dbReference>
<evidence type="ECO:0000313" key="7">
    <source>
        <dbReference type="EMBL" id="PSL22525.1"/>
    </source>
</evidence>